<sequence>MEEKKHKKSVYDKYVGGPHGLGDPDDKSLRKVEVDVLIAKKMRDIAKTEKCVKEVQEFSDCCKDSGILMVLKCRKENDTLKKCLTHWYHDEEFKKRCTKEYLDERTEYRRTGITLKQKQRMGASM</sequence>
<dbReference type="PANTHER" id="PTHR22977:SF5">
    <property type="entry name" value="COX ASSEMBLY MITOCHONDRIAL PROTEIN HOMOLOG"/>
    <property type="match status" value="1"/>
</dbReference>
<comment type="subcellular location">
    <subcellularLocation>
        <location evidence="3">Mitochondrion</location>
    </subcellularLocation>
</comment>
<dbReference type="EMBL" id="CAACVG010008628">
    <property type="protein sequence ID" value="VEN50506.1"/>
    <property type="molecule type" value="Genomic_DNA"/>
</dbReference>
<evidence type="ECO:0000256" key="3">
    <source>
        <dbReference type="RuleBase" id="RU364104"/>
    </source>
</evidence>
<keyword evidence="3" id="KW-0496">Mitochondrion</keyword>
<dbReference type="Pfam" id="PF08583">
    <property type="entry name" value="Cmc1"/>
    <property type="match status" value="1"/>
</dbReference>
<evidence type="ECO:0000256" key="2">
    <source>
        <dbReference type="ARBA" id="ARBA00023157"/>
    </source>
</evidence>
<feature type="region of interest" description="Disordered" evidence="4">
    <location>
        <begin position="1"/>
        <end position="27"/>
    </location>
</feature>
<accession>A0A653CRS4</accession>
<evidence type="ECO:0000256" key="1">
    <source>
        <dbReference type="ARBA" id="ARBA00007347"/>
    </source>
</evidence>
<protein>
    <recommendedName>
        <fullName evidence="3">COX assembly mitochondrial protein</fullName>
    </recommendedName>
</protein>
<proteinExistence type="inferred from homology"/>
<keyword evidence="6" id="KW-1185">Reference proteome</keyword>
<dbReference type="PANTHER" id="PTHR22977">
    <property type="entry name" value="COX ASSEMBLY MITOCHONDRIAL PROTEIN"/>
    <property type="match status" value="1"/>
</dbReference>
<dbReference type="GO" id="GO:0005739">
    <property type="term" value="C:mitochondrion"/>
    <property type="evidence" value="ECO:0007669"/>
    <property type="project" value="UniProtKB-SubCell"/>
</dbReference>
<dbReference type="OrthoDB" id="6224010at2759"/>
<gene>
    <name evidence="5" type="ORF">CALMAC_LOCUS11256</name>
</gene>
<dbReference type="AlphaFoldDB" id="A0A653CRS4"/>
<dbReference type="Proteomes" id="UP000410492">
    <property type="component" value="Unassembled WGS sequence"/>
</dbReference>
<keyword evidence="2" id="KW-1015">Disulfide bond</keyword>
<comment type="similarity">
    <text evidence="1 3">Belongs to the CMC family.</text>
</comment>
<reference evidence="5 6" key="1">
    <citation type="submission" date="2019-01" db="EMBL/GenBank/DDBJ databases">
        <authorList>
            <person name="Sayadi A."/>
        </authorList>
    </citation>
    <scope>NUCLEOTIDE SEQUENCE [LARGE SCALE GENOMIC DNA]</scope>
</reference>
<dbReference type="PROSITE" id="PS51808">
    <property type="entry name" value="CHCH"/>
    <property type="match status" value="1"/>
</dbReference>
<name>A0A653CRS4_CALMS</name>
<evidence type="ECO:0000313" key="5">
    <source>
        <dbReference type="EMBL" id="VEN50506.1"/>
    </source>
</evidence>
<dbReference type="InterPro" id="IPR013892">
    <property type="entry name" value="Cyt_c_biogenesis_Cmc1-like"/>
</dbReference>
<organism evidence="5 6">
    <name type="scientific">Callosobruchus maculatus</name>
    <name type="common">Southern cowpea weevil</name>
    <name type="synonym">Pulse bruchid</name>
    <dbReference type="NCBI Taxonomy" id="64391"/>
    <lineage>
        <taxon>Eukaryota</taxon>
        <taxon>Metazoa</taxon>
        <taxon>Ecdysozoa</taxon>
        <taxon>Arthropoda</taxon>
        <taxon>Hexapoda</taxon>
        <taxon>Insecta</taxon>
        <taxon>Pterygota</taxon>
        <taxon>Neoptera</taxon>
        <taxon>Endopterygota</taxon>
        <taxon>Coleoptera</taxon>
        <taxon>Polyphaga</taxon>
        <taxon>Cucujiformia</taxon>
        <taxon>Chrysomeloidea</taxon>
        <taxon>Chrysomelidae</taxon>
        <taxon>Bruchinae</taxon>
        <taxon>Bruchini</taxon>
        <taxon>Callosobruchus</taxon>
    </lineage>
</organism>
<evidence type="ECO:0000313" key="6">
    <source>
        <dbReference type="Proteomes" id="UP000410492"/>
    </source>
</evidence>
<evidence type="ECO:0000256" key="4">
    <source>
        <dbReference type="SAM" id="MobiDB-lite"/>
    </source>
</evidence>